<evidence type="ECO:0000256" key="6">
    <source>
        <dbReference type="SAM" id="Phobius"/>
    </source>
</evidence>
<dbReference type="Proteomes" id="UP000639772">
    <property type="component" value="Chromosome 3"/>
</dbReference>
<keyword evidence="3 6" id="KW-0812">Transmembrane</keyword>
<evidence type="ECO:0000256" key="1">
    <source>
        <dbReference type="ARBA" id="ARBA00004370"/>
    </source>
</evidence>
<evidence type="ECO:0000256" key="4">
    <source>
        <dbReference type="ARBA" id="ARBA00022989"/>
    </source>
</evidence>
<dbReference type="InterPro" id="IPR005828">
    <property type="entry name" value="MFS_sugar_transport-like"/>
</dbReference>
<dbReference type="Pfam" id="PF00083">
    <property type="entry name" value="Sugar_tr"/>
    <property type="match status" value="1"/>
</dbReference>
<dbReference type="PANTHER" id="PTHR48020">
    <property type="entry name" value="PROTON MYO-INOSITOL COTRANSPORTER"/>
    <property type="match status" value="1"/>
</dbReference>
<dbReference type="EMBL" id="JADCNM010000003">
    <property type="protein sequence ID" value="KAG0490165.1"/>
    <property type="molecule type" value="Genomic_DNA"/>
</dbReference>
<evidence type="ECO:0000256" key="5">
    <source>
        <dbReference type="ARBA" id="ARBA00023136"/>
    </source>
</evidence>
<accession>A0A835VAW1</accession>
<keyword evidence="2" id="KW-0813">Transport</keyword>
<sequence>MEPGVKQALLVGIGIQILQQFSGINGVIYYTPQILEQAGVAMRLMDLSGRRFLLLSTIPVLVFSLLVLIIANIVEIGTMAHAMLSTGPRRLHRHLCAFFLDWRHHHYILSPVMLSSIGLVGAFGVYTIVCIIAFVFIFLKVPETKRMALEVITEFFAFDAEQKRLLRQSTTT</sequence>
<dbReference type="InterPro" id="IPR050814">
    <property type="entry name" value="Myo-inositol_Transporter"/>
</dbReference>
<proteinExistence type="predicted"/>
<gene>
    <name evidence="7" type="ORF">HPP92_007028</name>
</gene>
<protein>
    <submittedName>
        <fullName evidence="7">Uncharacterized protein</fullName>
    </submittedName>
</protein>
<comment type="subcellular location">
    <subcellularLocation>
        <location evidence="1">Membrane</location>
    </subcellularLocation>
</comment>
<keyword evidence="5 6" id="KW-0472">Membrane</keyword>
<dbReference type="AlphaFoldDB" id="A0A835VAW1"/>
<feature type="transmembrane region" description="Helical" evidence="6">
    <location>
        <begin position="112"/>
        <end position="139"/>
    </location>
</feature>
<dbReference type="GO" id="GO:0016020">
    <property type="term" value="C:membrane"/>
    <property type="evidence" value="ECO:0007669"/>
    <property type="project" value="UniProtKB-SubCell"/>
</dbReference>
<feature type="transmembrane region" description="Helical" evidence="6">
    <location>
        <begin position="52"/>
        <end position="74"/>
    </location>
</feature>
<evidence type="ECO:0000256" key="3">
    <source>
        <dbReference type="ARBA" id="ARBA00022692"/>
    </source>
</evidence>
<dbReference type="InterPro" id="IPR036259">
    <property type="entry name" value="MFS_trans_sf"/>
</dbReference>
<dbReference type="GO" id="GO:0022857">
    <property type="term" value="F:transmembrane transporter activity"/>
    <property type="evidence" value="ECO:0007669"/>
    <property type="project" value="InterPro"/>
</dbReference>
<evidence type="ECO:0000256" key="2">
    <source>
        <dbReference type="ARBA" id="ARBA00022448"/>
    </source>
</evidence>
<dbReference type="OrthoDB" id="1748591at2759"/>
<dbReference type="Gene3D" id="1.20.1250.20">
    <property type="entry name" value="MFS general substrate transporter like domains"/>
    <property type="match status" value="2"/>
</dbReference>
<keyword evidence="4 6" id="KW-1133">Transmembrane helix</keyword>
<comment type="caution">
    <text evidence="7">The sequence shown here is derived from an EMBL/GenBank/DDBJ whole genome shotgun (WGS) entry which is preliminary data.</text>
</comment>
<dbReference type="SUPFAM" id="SSF103473">
    <property type="entry name" value="MFS general substrate transporter"/>
    <property type="match status" value="1"/>
</dbReference>
<evidence type="ECO:0000313" key="8">
    <source>
        <dbReference type="Proteomes" id="UP000639772"/>
    </source>
</evidence>
<evidence type="ECO:0000313" key="7">
    <source>
        <dbReference type="EMBL" id="KAG0490165.1"/>
    </source>
</evidence>
<reference evidence="7 8" key="1">
    <citation type="journal article" date="2020" name="Nat. Food">
        <title>A phased Vanilla planifolia genome enables genetic improvement of flavour and production.</title>
        <authorList>
            <person name="Hasing T."/>
            <person name="Tang H."/>
            <person name="Brym M."/>
            <person name="Khazi F."/>
            <person name="Huang T."/>
            <person name="Chambers A.H."/>
        </authorList>
    </citation>
    <scope>NUCLEOTIDE SEQUENCE [LARGE SCALE GENOMIC DNA]</scope>
    <source>
        <tissue evidence="7">Leaf</tissue>
    </source>
</reference>
<organism evidence="7 8">
    <name type="scientific">Vanilla planifolia</name>
    <name type="common">Vanilla</name>
    <dbReference type="NCBI Taxonomy" id="51239"/>
    <lineage>
        <taxon>Eukaryota</taxon>
        <taxon>Viridiplantae</taxon>
        <taxon>Streptophyta</taxon>
        <taxon>Embryophyta</taxon>
        <taxon>Tracheophyta</taxon>
        <taxon>Spermatophyta</taxon>
        <taxon>Magnoliopsida</taxon>
        <taxon>Liliopsida</taxon>
        <taxon>Asparagales</taxon>
        <taxon>Orchidaceae</taxon>
        <taxon>Vanilloideae</taxon>
        <taxon>Vanilleae</taxon>
        <taxon>Vanilla</taxon>
    </lineage>
</organism>
<dbReference type="PANTHER" id="PTHR48020:SF35">
    <property type="entry name" value="SUGAR TRANSPORTER"/>
    <property type="match status" value="1"/>
</dbReference>
<name>A0A835VAW1_VANPL</name>